<organism evidence="1 2">
    <name type="scientific">Vibrio ruber (strain DSM 16370 / JCM 11486 / BCRC 17186 / CECT 7878 / LMG 23124 / VR1)</name>
    <dbReference type="NCBI Taxonomy" id="1123498"/>
    <lineage>
        <taxon>Bacteria</taxon>
        <taxon>Pseudomonadati</taxon>
        <taxon>Pseudomonadota</taxon>
        <taxon>Gammaproteobacteria</taxon>
        <taxon>Vibrionales</taxon>
        <taxon>Vibrionaceae</taxon>
        <taxon>Vibrio</taxon>
    </lineage>
</organism>
<evidence type="ECO:0000313" key="1">
    <source>
        <dbReference type="EMBL" id="SJN58882.1"/>
    </source>
</evidence>
<reference evidence="2" key="1">
    <citation type="submission" date="2017-02" db="EMBL/GenBank/DDBJ databases">
        <authorList>
            <person name="Rodrigo-Torres L."/>
            <person name="Arahal R.D."/>
            <person name="Lucena T."/>
        </authorList>
    </citation>
    <scope>NUCLEOTIDE SEQUENCE [LARGE SCALE GENOMIC DNA]</scope>
    <source>
        <strain evidence="2">CECT 7878</strain>
    </source>
</reference>
<protein>
    <submittedName>
        <fullName evidence="1">Uncharacterized protein</fullName>
    </submittedName>
</protein>
<name>A0A1R4LQK8_VIBR1</name>
<sequence length="95" mass="10921">MFFIQRIKGVTQYGENEMTLNEIIQNIDAFDSEHTIYIDRDWNSDSEAIVCNEPSDGQAPEGYEYFLEVFLVQEIMKDLGTSSVDRIIAYAQNDA</sequence>
<evidence type="ECO:0000313" key="2">
    <source>
        <dbReference type="Proteomes" id="UP000188276"/>
    </source>
</evidence>
<proteinExistence type="predicted"/>
<dbReference type="STRING" id="1123498.VR7878_03095"/>
<keyword evidence="2" id="KW-1185">Reference proteome</keyword>
<accession>A0A1R4LQK8</accession>
<dbReference type="AlphaFoldDB" id="A0A1R4LQK8"/>
<dbReference type="EMBL" id="FULE01000044">
    <property type="protein sequence ID" value="SJN58882.1"/>
    <property type="molecule type" value="Genomic_DNA"/>
</dbReference>
<dbReference type="Proteomes" id="UP000188276">
    <property type="component" value="Unassembled WGS sequence"/>
</dbReference>
<gene>
    <name evidence="1" type="ORF">VR7878_03095</name>
</gene>